<dbReference type="AlphaFoldDB" id="A0A328BFK8"/>
<evidence type="ECO:0000313" key="2">
    <source>
        <dbReference type="EMBL" id="RAK64666.1"/>
    </source>
</evidence>
<keyword evidence="3" id="KW-1185">Reference proteome</keyword>
<organism evidence="2 3">
    <name type="scientific">Hymenobacter edaphi</name>
    <dbReference type="NCBI Taxonomy" id="2211146"/>
    <lineage>
        <taxon>Bacteria</taxon>
        <taxon>Pseudomonadati</taxon>
        <taxon>Bacteroidota</taxon>
        <taxon>Cytophagia</taxon>
        <taxon>Cytophagales</taxon>
        <taxon>Hymenobacteraceae</taxon>
        <taxon>Hymenobacter</taxon>
    </lineage>
</organism>
<sequence length="135" mass="14532">MKVLVFPLLLGVAVVTAPPKPTRWTGTFSNGMKGAKISFDVSPDGKSLSDLTFQGYWRCAGKLELTTAGPTHRFPIQNGRASGVVVDPPNGGATAWRFEFDGDIGRKAAKGTFRMNINALNCDSYKLEWTAAPTP</sequence>
<keyword evidence="1" id="KW-0732">Signal</keyword>
<evidence type="ECO:0000256" key="1">
    <source>
        <dbReference type="SAM" id="SignalP"/>
    </source>
</evidence>
<reference evidence="3" key="1">
    <citation type="submission" date="2018-05" db="EMBL/GenBank/DDBJ databases">
        <authorList>
            <person name="Nie L."/>
        </authorList>
    </citation>
    <scope>NUCLEOTIDE SEQUENCE [LARGE SCALE GENOMIC DNA]</scope>
    <source>
        <strain evidence="3">NL</strain>
    </source>
</reference>
<dbReference type="EMBL" id="QHKM01000006">
    <property type="protein sequence ID" value="RAK64666.1"/>
    <property type="molecule type" value="Genomic_DNA"/>
</dbReference>
<feature type="signal peptide" evidence="1">
    <location>
        <begin position="1"/>
        <end position="17"/>
    </location>
</feature>
<comment type="caution">
    <text evidence="2">The sequence shown here is derived from an EMBL/GenBank/DDBJ whole genome shotgun (WGS) entry which is preliminary data.</text>
</comment>
<feature type="chain" id="PRO_5016327991" evidence="1">
    <location>
        <begin position="18"/>
        <end position="135"/>
    </location>
</feature>
<name>A0A328BFK8_9BACT</name>
<evidence type="ECO:0000313" key="3">
    <source>
        <dbReference type="Proteomes" id="UP000248553"/>
    </source>
</evidence>
<dbReference type="Proteomes" id="UP000248553">
    <property type="component" value="Unassembled WGS sequence"/>
</dbReference>
<dbReference type="OrthoDB" id="881171at2"/>
<dbReference type="RefSeq" id="WP_111479640.1">
    <property type="nucleotide sequence ID" value="NZ_QHKM01000006.1"/>
</dbReference>
<proteinExistence type="predicted"/>
<protein>
    <submittedName>
        <fullName evidence="2">Uncharacterized protein</fullName>
    </submittedName>
</protein>
<gene>
    <name evidence="2" type="ORF">DLM85_18460</name>
</gene>
<accession>A0A328BFK8</accession>